<evidence type="ECO:0000313" key="5">
    <source>
        <dbReference type="Proteomes" id="UP000005710"/>
    </source>
</evidence>
<reference evidence="4" key="2">
    <citation type="submission" date="2012-10" db="EMBL/GenBank/DDBJ databases">
        <title>Improved high-quality draft of Thermaerobacter subterraneus C21, DSM 13965.</title>
        <authorList>
            <consortium name="DOE Joint Genome Institute"/>
            <person name="Eisen J."/>
            <person name="Huntemann M."/>
            <person name="Wei C.-L."/>
            <person name="Han J."/>
            <person name="Detter J.C."/>
            <person name="Han C."/>
            <person name="Tapia R."/>
            <person name="Chen A."/>
            <person name="Kyrpides N."/>
            <person name="Mavromatis K."/>
            <person name="Markowitz V."/>
            <person name="Szeto E."/>
            <person name="Ivanova N."/>
            <person name="Mikhailova N."/>
            <person name="Ovchinnikova G."/>
            <person name="Pagani I."/>
            <person name="Pati A."/>
            <person name="Goodwin L."/>
            <person name="Nordberg H.P."/>
            <person name="Cantor M.N."/>
            <person name="Hua S.X."/>
            <person name="Woyke T."/>
            <person name="Eisen J."/>
            <person name="Klenk H.-P."/>
        </authorList>
    </citation>
    <scope>NUCLEOTIDE SEQUENCE [LARGE SCALE GENOMIC DNA]</scope>
    <source>
        <strain evidence="4">DSM 13965</strain>
    </source>
</reference>
<keyword evidence="3" id="KW-1133">Transmembrane helix</keyword>
<proteinExistence type="inferred from homology"/>
<protein>
    <submittedName>
        <fullName evidence="4">Phosphatidylglycerophosphate synthase</fullName>
    </submittedName>
</protein>
<evidence type="ECO:0000256" key="2">
    <source>
        <dbReference type="RuleBase" id="RU003750"/>
    </source>
</evidence>
<feature type="transmembrane region" description="Helical" evidence="3">
    <location>
        <begin position="61"/>
        <end position="83"/>
    </location>
</feature>
<dbReference type="InterPro" id="IPR043130">
    <property type="entry name" value="CDP-OH_PTrfase_TM_dom"/>
</dbReference>
<keyword evidence="5" id="KW-1185">Reference proteome</keyword>
<dbReference type="Gene3D" id="1.20.120.1760">
    <property type="match status" value="1"/>
</dbReference>
<dbReference type="EMBL" id="AENY02000003">
    <property type="protein sequence ID" value="EKP94175.1"/>
    <property type="molecule type" value="Genomic_DNA"/>
</dbReference>
<evidence type="ECO:0000256" key="1">
    <source>
        <dbReference type="ARBA" id="ARBA00022679"/>
    </source>
</evidence>
<dbReference type="GO" id="GO:0016780">
    <property type="term" value="F:phosphotransferase activity, for other substituted phosphate groups"/>
    <property type="evidence" value="ECO:0007669"/>
    <property type="project" value="InterPro"/>
</dbReference>
<dbReference type="RefSeq" id="WP_006904181.1">
    <property type="nucleotide sequence ID" value="NZ_JH976535.1"/>
</dbReference>
<dbReference type="eggNOG" id="COG0558">
    <property type="taxonomic scope" value="Bacteria"/>
</dbReference>
<dbReference type="HOGENOM" id="CLU_1077414_0_0_9"/>
<dbReference type="GO" id="GO:0016020">
    <property type="term" value="C:membrane"/>
    <property type="evidence" value="ECO:0007669"/>
    <property type="project" value="InterPro"/>
</dbReference>
<dbReference type="GO" id="GO:0008654">
    <property type="term" value="P:phospholipid biosynthetic process"/>
    <property type="evidence" value="ECO:0007669"/>
    <property type="project" value="InterPro"/>
</dbReference>
<sequence>MERENVSGGQGTPRETEAERRRAMVKAVDSWWTVLVIDPLAVPMTVWIARHTRLTPNAVTAIANVIGLGAGLAFLGGMLWLGALLYQVAFLFDCIDGKLARYKRMSSPVGAFLDWIFDRSMDVYAAVTLAVGGWRQAGDDSLLIAGLIWLGLFCIRYLMVQRRHVLLGFGREPEESVRQSVARGGLGRRWLEFCRRHRLYPVPSNIEIFLVTFTVFPLLNRPLWGFALGAAAFAFLSVTGLRTVLKELGRVARQEAAH</sequence>
<organism evidence="4 5">
    <name type="scientific">Thermaerobacter subterraneus DSM 13965</name>
    <dbReference type="NCBI Taxonomy" id="867903"/>
    <lineage>
        <taxon>Bacteria</taxon>
        <taxon>Bacillati</taxon>
        <taxon>Bacillota</taxon>
        <taxon>Clostridia</taxon>
        <taxon>Eubacteriales</taxon>
        <taxon>Clostridiales Family XVII. Incertae Sedis</taxon>
        <taxon>Thermaerobacter</taxon>
    </lineage>
</organism>
<gene>
    <name evidence="4" type="ORF">ThesuDRAFT_01904</name>
</gene>
<dbReference type="InterPro" id="IPR048254">
    <property type="entry name" value="CDP_ALCOHOL_P_TRANSF_CS"/>
</dbReference>
<comment type="caution">
    <text evidence="4">The sequence shown here is derived from an EMBL/GenBank/DDBJ whole genome shotgun (WGS) entry which is preliminary data.</text>
</comment>
<dbReference type="Pfam" id="PF01066">
    <property type="entry name" value="CDP-OH_P_transf"/>
    <property type="match status" value="1"/>
</dbReference>
<keyword evidence="1 2" id="KW-0808">Transferase</keyword>
<dbReference type="PROSITE" id="PS00379">
    <property type="entry name" value="CDP_ALCOHOL_P_TRANSF"/>
    <property type="match status" value="1"/>
</dbReference>
<dbReference type="Proteomes" id="UP000005710">
    <property type="component" value="Unassembled WGS sequence"/>
</dbReference>
<keyword evidence="3" id="KW-0472">Membrane</keyword>
<evidence type="ECO:0000256" key="3">
    <source>
        <dbReference type="SAM" id="Phobius"/>
    </source>
</evidence>
<dbReference type="STRING" id="867903.ThesuDRAFT_01904"/>
<comment type="similarity">
    <text evidence="2">Belongs to the CDP-alcohol phosphatidyltransferase class-I family.</text>
</comment>
<accession>K6NZ78</accession>
<evidence type="ECO:0000313" key="4">
    <source>
        <dbReference type="EMBL" id="EKP94175.1"/>
    </source>
</evidence>
<name>K6NZ78_9FIRM</name>
<dbReference type="AlphaFoldDB" id="K6NZ78"/>
<feature type="transmembrane region" description="Helical" evidence="3">
    <location>
        <begin position="225"/>
        <end position="245"/>
    </location>
</feature>
<dbReference type="OrthoDB" id="9790577at2"/>
<feature type="transmembrane region" description="Helical" evidence="3">
    <location>
        <begin position="199"/>
        <end position="219"/>
    </location>
</feature>
<feature type="transmembrane region" description="Helical" evidence="3">
    <location>
        <begin position="141"/>
        <end position="159"/>
    </location>
</feature>
<dbReference type="InterPro" id="IPR000462">
    <property type="entry name" value="CDP-OH_P_trans"/>
</dbReference>
<reference evidence="4" key="1">
    <citation type="submission" date="2010-10" db="EMBL/GenBank/DDBJ databases">
        <authorList>
            <consortium name="US DOE Joint Genome Institute (JGI-PGF)"/>
            <person name="Lucas S."/>
            <person name="Copeland A."/>
            <person name="Lapidus A."/>
            <person name="Bruce D."/>
            <person name="Goodwin L."/>
            <person name="Pitluck S."/>
            <person name="Kyrpides N."/>
            <person name="Mavromatis K."/>
            <person name="Detter J.C."/>
            <person name="Han C."/>
            <person name="Land M."/>
            <person name="Hauser L."/>
            <person name="Markowitz V."/>
            <person name="Cheng J.-F."/>
            <person name="Hugenholtz P."/>
            <person name="Woyke T."/>
            <person name="Wu D."/>
            <person name="Pukall R."/>
            <person name="Wahrenburg C."/>
            <person name="Brambilla E."/>
            <person name="Klenk H.-P."/>
            <person name="Eisen J.A."/>
        </authorList>
    </citation>
    <scope>NUCLEOTIDE SEQUENCE [LARGE SCALE GENOMIC DNA]</scope>
    <source>
        <strain evidence="4">DSM 13965</strain>
    </source>
</reference>
<keyword evidence="3" id="KW-0812">Transmembrane</keyword>
<feature type="transmembrane region" description="Helical" evidence="3">
    <location>
        <begin position="30"/>
        <end position="49"/>
    </location>
</feature>